<evidence type="ECO:0000313" key="3">
    <source>
        <dbReference type="Proteomes" id="UP000198781"/>
    </source>
</evidence>
<evidence type="ECO:0000313" key="2">
    <source>
        <dbReference type="EMBL" id="SDC44036.1"/>
    </source>
</evidence>
<accession>A0A1G6LMV9</accession>
<keyword evidence="1" id="KW-0732">Signal</keyword>
<evidence type="ECO:0000256" key="1">
    <source>
        <dbReference type="SAM" id="SignalP"/>
    </source>
</evidence>
<organism evidence="2 3">
    <name type="scientific">Paracidovorax valerianellae</name>
    <dbReference type="NCBI Taxonomy" id="187868"/>
    <lineage>
        <taxon>Bacteria</taxon>
        <taxon>Pseudomonadati</taxon>
        <taxon>Pseudomonadota</taxon>
        <taxon>Betaproteobacteria</taxon>
        <taxon>Burkholderiales</taxon>
        <taxon>Comamonadaceae</taxon>
        <taxon>Paracidovorax</taxon>
    </lineage>
</organism>
<dbReference type="EMBL" id="FMZC01000002">
    <property type="protein sequence ID" value="SDC44036.1"/>
    <property type="molecule type" value="Genomic_DNA"/>
</dbReference>
<dbReference type="RefSeq" id="WP_217640136.1">
    <property type="nucleotide sequence ID" value="NZ_FMZC01000002.1"/>
</dbReference>
<name>A0A1G6LMV9_9BURK</name>
<feature type="signal peptide" evidence="1">
    <location>
        <begin position="1"/>
        <end position="34"/>
    </location>
</feature>
<dbReference type="STRING" id="187868.SAMN05192589_102200"/>
<proteinExistence type="predicted"/>
<protein>
    <submittedName>
        <fullName evidence="2">Integrating conjugative element protein, PFL_4709 family</fullName>
    </submittedName>
</protein>
<dbReference type="InterPro" id="IPR011090">
    <property type="entry name" value="Integr_conj_element_PFL4709"/>
</dbReference>
<gene>
    <name evidence="2" type="ORF">SAMN05192589_102200</name>
</gene>
<keyword evidence="3" id="KW-1185">Reference proteome</keyword>
<dbReference type="Pfam" id="PF07511">
    <property type="entry name" value="DUF1525"/>
    <property type="match status" value="1"/>
</dbReference>
<reference evidence="2 3" key="1">
    <citation type="submission" date="2016-10" db="EMBL/GenBank/DDBJ databases">
        <authorList>
            <person name="de Groot N.N."/>
        </authorList>
    </citation>
    <scope>NUCLEOTIDE SEQUENCE [LARGE SCALE GENOMIC DNA]</scope>
    <source>
        <strain evidence="2 3">DSM 16619</strain>
    </source>
</reference>
<sequence>MPFPAFSLLQRLRRRAPPVAALLILLPVASTACAEVRVFTDSAHPVTAPAGFTVTELDAPARLVAALGAGLPSDPARAEAIMRRRLKEAPPGAPAPARIAQAYQGVADAYNAGIAKLPAVMVDGRYVVYGEPNVPRALARITTYRSTQP</sequence>
<dbReference type="NCBIfam" id="TIGR03757">
    <property type="entry name" value="conj_TIGR03757"/>
    <property type="match status" value="1"/>
</dbReference>
<dbReference type="AlphaFoldDB" id="A0A1G6LMV9"/>
<feature type="chain" id="PRO_5011740956" evidence="1">
    <location>
        <begin position="35"/>
        <end position="149"/>
    </location>
</feature>
<dbReference type="Proteomes" id="UP000198781">
    <property type="component" value="Unassembled WGS sequence"/>
</dbReference>